<gene>
    <name evidence="1" type="ORF">EYF80_011860</name>
</gene>
<accession>A0A4Z2IJG6</accession>
<reference evidence="1 2" key="1">
    <citation type="submission" date="2019-03" db="EMBL/GenBank/DDBJ databases">
        <title>First draft genome of Liparis tanakae, snailfish: a comprehensive survey of snailfish specific genes.</title>
        <authorList>
            <person name="Kim W."/>
            <person name="Song I."/>
            <person name="Jeong J.-H."/>
            <person name="Kim D."/>
            <person name="Kim S."/>
            <person name="Ryu S."/>
            <person name="Song J.Y."/>
            <person name="Lee S.K."/>
        </authorList>
    </citation>
    <scope>NUCLEOTIDE SEQUENCE [LARGE SCALE GENOMIC DNA]</scope>
    <source>
        <tissue evidence="1">Muscle</tissue>
    </source>
</reference>
<proteinExistence type="predicted"/>
<evidence type="ECO:0000313" key="1">
    <source>
        <dbReference type="EMBL" id="TNN77937.1"/>
    </source>
</evidence>
<protein>
    <submittedName>
        <fullName evidence="1">Uncharacterized protein</fullName>
    </submittedName>
</protein>
<evidence type="ECO:0000313" key="2">
    <source>
        <dbReference type="Proteomes" id="UP000314294"/>
    </source>
</evidence>
<keyword evidence="2" id="KW-1185">Reference proteome</keyword>
<organism evidence="1 2">
    <name type="scientific">Liparis tanakae</name>
    <name type="common">Tanaka's snailfish</name>
    <dbReference type="NCBI Taxonomy" id="230148"/>
    <lineage>
        <taxon>Eukaryota</taxon>
        <taxon>Metazoa</taxon>
        <taxon>Chordata</taxon>
        <taxon>Craniata</taxon>
        <taxon>Vertebrata</taxon>
        <taxon>Euteleostomi</taxon>
        <taxon>Actinopterygii</taxon>
        <taxon>Neopterygii</taxon>
        <taxon>Teleostei</taxon>
        <taxon>Neoteleostei</taxon>
        <taxon>Acanthomorphata</taxon>
        <taxon>Eupercaria</taxon>
        <taxon>Perciformes</taxon>
        <taxon>Cottioidei</taxon>
        <taxon>Cottales</taxon>
        <taxon>Liparidae</taxon>
        <taxon>Liparis</taxon>
    </lineage>
</organism>
<dbReference type="EMBL" id="SRLO01000078">
    <property type="protein sequence ID" value="TNN77937.1"/>
    <property type="molecule type" value="Genomic_DNA"/>
</dbReference>
<sequence>MLCWLKEDEMSVQELLQRVQCVITHIVLVIHQQGAHSFLFEPHSGSQDNVATRDPDHGSLPHFDQWLLVPFPNLQWMHCALSTAECFERSRSLAEAIQQTLPAVVLFPLHGQR</sequence>
<dbReference type="AlphaFoldDB" id="A0A4Z2IJG6"/>
<dbReference type="Proteomes" id="UP000314294">
    <property type="component" value="Unassembled WGS sequence"/>
</dbReference>
<name>A0A4Z2IJG6_9TELE</name>
<comment type="caution">
    <text evidence="1">The sequence shown here is derived from an EMBL/GenBank/DDBJ whole genome shotgun (WGS) entry which is preliminary data.</text>
</comment>